<dbReference type="GO" id="GO:0005886">
    <property type="term" value="C:plasma membrane"/>
    <property type="evidence" value="ECO:0007669"/>
    <property type="project" value="UniProtKB-ARBA"/>
</dbReference>
<dbReference type="GO" id="GO:0005096">
    <property type="term" value="F:GTPase activator activity"/>
    <property type="evidence" value="ECO:0007669"/>
    <property type="project" value="UniProtKB-KW"/>
</dbReference>
<dbReference type="PANTHER" id="PTHR47219:SF4">
    <property type="entry name" value="TBC1 DOMAIN FAMILY MEMBER 10A"/>
    <property type="match status" value="1"/>
</dbReference>
<feature type="region of interest" description="Disordered" evidence="2">
    <location>
        <begin position="132"/>
        <end position="164"/>
    </location>
</feature>
<evidence type="ECO:0000256" key="2">
    <source>
        <dbReference type="SAM" id="MobiDB-lite"/>
    </source>
</evidence>
<feature type="region of interest" description="Disordered" evidence="2">
    <location>
        <begin position="1"/>
        <end position="105"/>
    </location>
</feature>
<dbReference type="Gene3D" id="1.10.472.80">
    <property type="entry name" value="Ypt/Rab-GAP domain of gyp1p, domain 3"/>
    <property type="match status" value="1"/>
</dbReference>
<feature type="compositionally biased region" description="Basic and acidic residues" evidence="2">
    <location>
        <begin position="633"/>
        <end position="643"/>
    </location>
</feature>
<feature type="domain" description="Rab-GAP TBC" evidence="3">
    <location>
        <begin position="368"/>
        <end position="555"/>
    </location>
</feature>
<dbReference type="FunFam" id="1.10.472.80:FF:000008">
    <property type="entry name" value="TBC1 domain family member 10A"/>
    <property type="match status" value="1"/>
</dbReference>
<dbReference type="InterPro" id="IPR050302">
    <property type="entry name" value="Rab_GAP_TBC_domain"/>
</dbReference>
<dbReference type="FunFam" id="1.10.10.750:FF:000001">
    <property type="entry name" value="TBC1 domain family member 10A"/>
    <property type="match status" value="1"/>
</dbReference>
<organism evidence="4 5">
    <name type="scientific">Folsomia candida</name>
    <name type="common">Springtail</name>
    <dbReference type="NCBI Taxonomy" id="158441"/>
    <lineage>
        <taxon>Eukaryota</taxon>
        <taxon>Metazoa</taxon>
        <taxon>Ecdysozoa</taxon>
        <taxon>Arthropoda</taxon>
        <taxon>Hexapoda</taxon>
        <taxon>Collembola</taxon>
        <taxon>Entomobryomorpha</taxon>
        <taxon>Isotomoidea</taxon>
        <taxon>Isotomidae</taxon>
        <taxon>Proisotominae</taxon>
        <taxon>Folsomia</taxon>
    </lineage>
</organism>
<dbReference type="OMA" id="FTHESEP"/>
<feature type="region of interest" description="Disordered" evidence="2">
    <location>
        <begin position="181"/>
        <end position="201"/>
    </location>
</feature>
<dbReference type="FunFam" id="1.10.8.270:FF:000007">
    <property type="entry name" value="TBC1 domain family member 10A"/>
    <property type="match status" value="1"/>
</dbReference>
<dbReference type="PANTHER" id="PTHR47219">
    <property type="entry name" value="RAB GTPASE-ACTIVATING PROTEIN 1-LIKE"/>
    <property type="match status" value="1"/>
</dbReference>
<dbReference type="Proteomes" id="UP000198287">
    <property type="component" value="Unassembled WGS sequence"/>
</dbReference>
<reference evidence="4 5" key="1">
    <citation type="submission" date="2015-12" db="EMBL/GenBank/DDBJ databases">
        <title>The genome of Folsomia candida.</title>
        <authorList>
            <person name="Faddeeva A."/>
            <person name="Derks M.F."/>
            <person name="Anvar Y."/>
            <person name="Smit S."/>
            <person name="Van Straalen N."/>
            <person name="Roelofs D."/>
        </authorList>
    </citation>
    <scope>NUCLEOTIDE SEQUENCE [LARGE SCALE GENOMIC DNA]</scope>
    <source>
        <strain evidence="4 5">VU population</strain>
        <tissue evidence="4">Whole body</tissue>
    </source>
</reference>
<feature type="region of interest" description="Disordered" evidence="2">
    <location>
        <begin position="615"/>
        <end position="668"/>
    </location>
</feature>
<gene>
    <name evidence="4" type="ORF">Fcan01_04045</name>
</gene>
<dbReference type="EMBL" id="LNIX01000002">
    <property type="protein sequence ID" value="OXA59517.1"/>
    <property type="molecule type" value="Genomic_DNA"/>
</dbReference>
<feature type="compositionally biased region" description="Low complexity" evidence="2">
    <location>
        <begin position="31"/>
        <end position="47"/>
    </location>
</feature>
<dbReference type="SMART" id="SM00164">
    <property type="entry name" value="TBC"/>
    <property type="match status" value="1"/>
</dbReference>
<evidence type="ECO:0000256" key="1">
    <source>
        <dbReference type="ARBA" id="ARBA00022468"/>
    </source>
</evidence>
<dbReference type="InterPro" id="IPR035969">
    <property type="entry name" value="Rab-GAP_TBC_sf"/>
</dbReference>
<dbReference type="SUPFAM" id="SSF47923">
    <property type="entry name" value="Ypt/Rab-GAP domain of gyp1p"/>
    <property type="match status" value="2"/>
</dbReference>
<dbReference type="PROSITE" id="PS50086">
    <property type="entry name" value="TBC_RABGAP"/>
    <property type="match status" value="1"/>
</dbReference>
<comment type="caution">
    <text evidence="4">The sequence shown here is derived from an EMBL/GenBank/DDBJ whole genome shotgun (WGS) entry which is preliminary data.</text>
</comment>
<feature type="compositionally biased region" description="Low complexity" evidence="2">
    <location>
        <begin position="69"/>
        <end position="97"/>
    </location>
</feature>
<feature type="compositionally biased region" description="Polar residues" evidence="2">
    <location>
        <begin position="644"/>
        <end position="658"/>
    </location>
</feature>
<dbReference type="Pfam" id="PF00566">
    <property type="entry name" value="RabGAP-TBC"/>
    <property type="match status" value="1"/>
</dbReference>
<keyword evidence="5" id="KW-1185">Reference proteome</keyword>
<feature type="compositionally biased region" description="Polar residues" evidence="2">
    <location>
        <begin position="1"/>
        <end position="12"/>
    </location>
</feature>
<dbReference type="OrthoDB" id="159449at2759"/>
<evidence type="ECO:0000313" key="5">
    <source>
        <dbReference type="Proteomes" id="UP000198287"/>
    </source>
</evidence>
<dbReference type="Gene3D" id="1.10.10.750">
    <property type="entry name" value="Ypt/Rab-GAP domain of gyp1p, domain 1"/>
    <property type="match status" value="1"/>
</dbReference>
<evidence type="ECO:0000259" key="3">
    <source>
        <dbReference type="PROSITE" id="PS50086"/>
    </source>
</evidence>
<protein>
    <submittedName>
        <fullName evidence="4">Carabin</fullName>
    </submittedName>
</protein>
<name>A0A226EQU5_FOLCA</name>
<proteinExistence type="predicted"/>
<dbReference type="GO" id="GO:0031267">
    <property type="term" value="F:small GTPase binding"/>
    <property type="evidence" value="ECO:0007669"/>
    <property type="project" value="TreeGrafter"/>
</dbReference>
<keyword evidence="1" id="KW-0343">GTPase activation</keyword>
<dbReference type="STRING" id="158441.A0A226EQU5"/>
<evidence type="ECO:0000313" key="4">
    <source>
        <dbReference type="EMBL" id="OXA59517.1"/>
    </source>
</evidence>
<feature type="compositionally biased region" description="Polar residues" evidence="2">
    <location>
        <begin position="48"/>
        <end position="62"/>
    </location>
</feature>
<dbReference type="InterPro" id="IPR000195">
    <property type="entry name" value="Rab-GAP-TBC_dom"/>
</dbReference>
<dbReference type="AlphaFoldDB" id="A0A226EQU5"/>
<feature type="compositionally biased region" description="Low complexity" evidence="2">
    <location>
        <begin position="133"/>
        <end position="147"/>
    </location>
</feature>
<dbReference type="Gene3D" id="1.10.8.270">
    <property type="entry name" value="putative rabgap domain of human tbc1 domain family member 14 like domains"/>
    <property type="match status" value="1"/>
</dbReference>
<accession>A0A226EQU5</accession>
<feature type="compositionally biased region" description="Basic and acidic residues" evidence="2">
    <location>
        <begin position="13"/>
        <end position="27"/>
    </location>
</feature>
<sequence length="668" mass="75048">MSLEDQTTLENSQKTDHSRVQQEEHGHGHATTTSSTSSSDNTVTSISVEQGESTYRITSPQESPLRPVTSHSPLTSTPLLLTNTTSSNFKTQSSSSSHEAENSKIVSQNNHYNSSTDERSSSSAINTVEVLPSSTSTTQIHHQSQNSVQESTKIASTSSSSSNNVDHSAITIIQVQSNNSQRIQDSTSTQETTVVKRTSSHMQETDLDIDVDGLAITRIRVTGEKSPSPENDVVKVTVLNGSSSHAIIDDGDGQITPTNGEDADDGRCSIRFDNNLGVGVGGLVGSQPSDLNDTVSEMSSVVNNPSVISQLPDRYGFMGGEQFTHESEPDPSPEIVRRREMKWLHMIDKWDHFMRKDFKTVRSRCRKGIPRSVRGRAWYYLCGAAFVKKKDPDLFFKLLQQEGRTSDIEDIKKDLHRQFPWHEIFAEEGHGKKDLFNVLKAHSILNSQDGYCQAQAPIASILLMHMPAEDAFWCLVAICDKYLKGYYSHEMEQLKLDGDILFGLLKRIAPPVYKHMKKQKIDPVLYMTEWFLCAFTRTLPWSSVLRVWDSFLCEGVKVLFRVGLILLKYTLGRPGILKQCPSMYETLSMLKNLPNYVTHEQFLVAQIQRMDVSDDQMRREHYKQSKKRKKAAAKLEEAKRQQERNAANSRRPGQNNPGGTYRSHETSL</sequence>